<protein>
    <submittedName>
        <fullName evidence="14">Cytochrome P450</fullName>
    </submittedName>
</protein>
<dbReference type="EMBL" id="KV448319">
    <property type="protein sequence ID" value="OAX37997.1"/>
    <property type="molecule type" value="Genomic_DNA"/>
</dbReference>
<keyword evidence="7" id="KW-0479">Metal-binding</keyword>
<dbReference type="AlphaFoldDB" id="A0A1B7MZI9"/>
<keyword evidence="9" id="KW-0560">Oxidoreductase</keyword>
<evidence type="ECO:0000256" key="2">
    <source>
        <dbReference type="ARBA" id="ARBA00004370"/>
    </source>
</evidence>
<keyword evidence="13" id="KW-0732">Signal</keyword>
<reference evidence="14 15" key="1">
    <citation type="submission" date="2016-06" db="EMBL/GenBank/DDBJ databases">
        <title>Comparative genomics of the ectomycorrhizal sister species Rhizopogon vinicolor and Rhizopogon vesiculosus (Basidiomycota: Boletales) reveals a divergence of the mating type B locus.</title>
        <authorList>
            <consortium name="DOE Joint Genome Institute"/>
            <person name="Mujic A.B."/>
            <person name="Kuo A."/>
            <person name="Tritt A."/>
            <person name="Lipzen A."/>
            <person name="Chen C."/>
            <person name="Johnson J."/>
            <person name="Sharma A."/>
            <person name="Barry K."/>
            <person name="Grigoriev I.V."/>
            <person name="Spatafora J.W."/>
        </authorList>
    </citation>
    <scope>NUCLEOTIDE SEQUENCE [LARGE SCALE GENOMIC DNA]</scope>
    <source>
        <strain evidence="14 15">AM-OR11-026</strain>
    </source>
</reference>
<evidence type="ECO:0000256" key="3">
    <source>
        <dbReference type="ARBA" id="ARBA00004721"/>
    </source>
</evidence>
<dbReference type="GO" id="GO:0016020">
    <property type="term" value="C:membrane"/>
    <property type="evidence" value="ECO:0007669"/>
    <property type="project" value="UniProtKB-SubCell"/>
</dbReference>
<keyword evidence="6" id="KW-0812">Transmembrane</keyword>
<evidence type="ECO:0000256" key="6">
    <source>
        <dbReference type="ARBA" id="ARBA00022692"/>
    </source>
</evidence>
<dbReference type="InterPro" id="IPR002401">
    <property type="entry name" value="Cyt_P450_E_grp-I"/>
</dbReference>
<dbReference type="InterPro" id="IPR050121">
    <property type="entry name" value="Cytochrome_P450_monoxygenase"/>
</dbReference>
<keyword evidence="12" id="KW-0472">Membrane</keyword>
<feature type="signal peptide" evidence="13">
    <location>
        <begin position="1"/>
        <end position="19"/>
    </location>
</feature>
<sequence>MISVAALSLFAFLAYRIWRNSPPHILKDIRGPPSPSFWLGTEKVFRHALEEVLWTVDPRALQYIFHTSGYKFCKGIVPNMISLLFTGDSILIQDSVDHKRHRKIMNPAFGAAQLRSFLPAFRRPSSRLSQKWKETIQLGEKTDNCIINVENALSRITLDVLGEVCFDHRFGVFDNNGEDSELAQAFNNLFVDSSLHSPSWNLIFKATWRYLPQSILSCIKYLPTKEYRRASTFLQTAIRTGKALASEMAAGKKIGKEVTSILGKYTPRQMQSNLSEDTRFQLSDREMYSQIAVLLFAGHSTSSLSLTWLLYELSKHPEDQQRIRDEIRALAEARGDDDVLPSDFSDMSFTNAVIKEGFTFHPIAPTLFWEAKEDRKIVQEIPILKGQSIRVSVCALKSVWGEDADEWNPTMQALLVELIENFEYRLPEGVDIARLHAGFMIPMIAGKMDEGVQMPLQVSLVN</sequence>
<evidence type="ECO:0000313" key="15">
    <source>
        <dbReference type="Proteomes" id="UP000092154"/>
    </source>
</evidence>
<evidence type="ECO:0000256" key="1">
    <source>
        <dbReference type="ARBA" id="ARBA00001971"/>
    </source>
</evidence>
<dbReference type="GO" id="GO:0020037">
    <property type="term" value="F:heme binding"/>
    <property type="evidence" value="ECO:0007669"/>
    <property type="project" value="InterPro"/>
</dbReference>
<dbReference type="GO" id="GO:0005506">
    <property type="term" value="F:iron ion binding"/>
    <property type="evidence" value="ECO:0007669"/>
    <property type="project" value="InterPro"/>
</dbReference>
<dbReference type="PANTHER" id="PTHR24305:SF166">
    <property type="entry name" value="CYTOCHROME P450 12A4, MITOCHONDRIAL-RELATED"/>
    <property type="match status" value="1"/>
</dbReference>
<dbReference type="Gene3D" id="1.10.630.10">
    <property type="entry name" value="Cytochrome P450"/>
    <property type="match status" value="1"/>
</dbReference>
<organism evidence="14 15">
    <name type="scientific">Rhizopogon vinicolor AM-OR11-026</name>
    <dbReference type="NCBI Taxonomy" id="1314800"/>
    <lineage>
        <taxon>Eukaryota</taxon>
        <taxon>Fungi</taxon>
        <taxon>Dikarya</taxon>
        <taxon>Basidiomycota</taxon>
        <taxon>Agaricomycotina</taxon>
        <taxon>Agaricomycetes</taxon>
        <taxon>Agaricomycetidae</taxon>
        <taxon>Boletales</taxon>
        <taxon>Suillineae</taxon>
        <taxon>Rhizopogonaceae</taxon>
        <taxon>Rhizopogon</taxon>
    </lineage>
</organism>
<dbReference type="STRING" id="1314800.A0A1B7MZI9"/>
<evidence type="ECO:0000256" key="11">
    <source>
        <dbReference type="ARBA" id="ARBA00023033"/>
    </source>
</evidence>
<dbReference type="InParanoid" id="A0A1B7MZI9"/>
<feature type="chain" id="PRO_5008597702" evidence="13">
    <location>
        <begin position="20"/>
        <end position="462"/>
    </location>
</feature>
<evidence type="ECO:0000256" key="12">
    <source>
        <dbReference type="ARBA" id="ARBA00023136"/>
    </source>
</evidence>
<evidence type="ECO:0000256" key="10">
    <source>
        <dbReference type="ARBA" id="ARBA00023004"/>
    </source>
</evidence>
<keyword evidence="10" id="KW-0408">Iron</keyword>
<keyword evidence="5" id="KW-0349">Heme</keyword>
<evidence type="ECO:0000256" key="13">
    <source>
        <dbReference type="SAM" id="SignalP"/>
    </source>
</evidence>
<evidence type="ECO:0000256" key="8">
    <source>
        <dbReference type="ARBA" id="ARBA00022989"/>
    </source>
</evidence>
<evidence type="ECO:0000313" key="14">
    <source>
        <dbReference type="EMBL" id="OAX37997.1"/>
    </source>
</evidence>
<proteinExistence type="inferred from homology"/>
<keyword evidence="15" id="KW-1185">Reference proteome</keyword>
<comment type="pathway">
    <text evidence="3">Secondary metabolite biosynthesis; terpenoid biosynthesis.</text>
</comment>
<evidence type="ECO:0000256" key="5">
    <source>
        <dbReference type="ARBA" id="ARBA00022617"/>
    </source>
</evidence>
<accession>A0A1B7MZI9</accession>
<dbReference type="PANTHER" id="PTHR24305">
    <property type="entry name" value="CYTOCHROME P450"/>
    <property type="match status" value="1"/>
</dbReference>
<gene>
    <name evidence="14" type="ORF">K503DRAFT_792701</name>
</gene>
<evidence type="ECO:0000256" key="7">
    <source>
        <dbReference type="ARBA" id="ARBA00022723"/>
    </source>
</evidence>
<dbReference type="OrthoDB" id="1470350at2759"/>
<dbReference type="PRINTS" id="PR00463">
    <property type="entry name" value="EP450I"/>
</dbReference>
<comment type="subcellular location">
    <subcellularLocation>
        <location evidence="2">Membrane</location>
    </subcellularLocation>
</comment>
<dbReference type="GO" id="GO:0016705">
    <property type="term" value="F:oxidoreductase activity, acting on paired donors, with incorporation or reduction of molecular oxygen"/>
    <property type="evidence" value="ECO:0007669"/>
    <property type="project" value="InterPro"/>
</dbReference>
<dbReference type="Pfam" id="PF00067">
    <property type="entry name" value="p450"/>
    <property type="match status" value="1"/>
</dbReference>
<name>A0A1B7MZI9_9AGAM</name>
<dbReference type="SUPFAM" id="SSF48264">
    <property type="entry name" value="Cytochrome P450"/>
    <property type="match status" value="1"/>
</dbReference>
<evidence type="ECO:0000256" key="4">
    <source>
        <dbReference type="ARBA" id="ARBA00010617"/>
    </source>
</evidence>
<dbReference type="GO" id="GO:0004497">
    <property type="term" value="F:monooxygenase activity"/>
    <property type="evidence" value="ECO:0007669"/>
    <property type="project" value="UniProtKB-KW"/>
</dbReference>
<dbReference type="InterPro" id="IPR001128">
    <property type="entry name" value="Cyt_P450"/>
</dbReference>
<dbReference type="InterPro" id="IPR036396">
    <property type="entry name" value="Cyt_P450_sf"/>
</dbReference>
<comment type="cofactor">
    <cofactor evidence="1">
        <name>heme</name>
        <dbReference type="ChEBI" id="CHEBI:30413"/>
    </cofactor>
</comment>
<keyword evidence="8" id="KW-1133">Transmembrane helix</keyword>
<comment type="similarity">
    <text evidence="4">Belongs to the cytochrome P450 family.</text>
</comment>
<dbReference type="Proteomes" id="UP000092154">
    <property type="component" value="Unassembled WGS sequence"/>
</dbReference>
<evidence type="ECO:0000256" key="9">
    <source>
        <dbReference type="ARBA" id="ARBA00023002"/>
    </source>
</evidence>
<keyword evidence="11" id="KW-0503">Monooxygenase</keyword>